<organism evidence="1 2">
    <name type="scientific">Actinoplanes friuliensis DSM 7358</name>
    <dbReference type="NCBI Taxonomy" id="1246995"/>
    <lineage>
        <taxon>Bacteria</taxon>
        <taxon>Bacillati</taxon>
        <taxon>Actinomycetota</taxon>
        <taxon>Actinomycetes</taxon>
        <taxon>Micromonosporales</taxon>
        <taxon>Micromonosporaceae</taxon>
        <taxon>Actinoplanes</taxon>
    </lineage>
</organism>
<keyword evidence="2" id="KW-1185">Reference proteome</keyword>
<dbReference type="KEGG" id="afs:AFR_13550"/>
<evidence type="ECO:0000313" key="2">
    <source>
        <dbReference type="Proteomes" id="UP000017746"/>
    </source>
</evidence>
<dbReference type="AlphaFoldDB" id="U5VZ85"/>
<proteinExistence type="predicted"/>
<reference evidence="1 2" key="1">
    <citation type="journal article" date="2014" name="J. Biotechnol.">
        <title>Complete genome sequence of the actinobacterium Actinoplanes friuliensis HAG 010964, producer of the lipopeptide antibiotic friulimycin.</title>
        <authorList>
            <person name="Ruckert C."/>
            <person name="Szczepanowski R."/>
            <person name="Albersmeier A."/>
            <person name="Goesmann A."/>
            <person name="Fischer N."/>
            <person name="Steinkamper A."/>
            <person name="Puhler A."/>
            <person name="Biener R."/>
            <person name="Schwartz D."/>
            <person name="Kalinowski J."/>
        </authorList>
    </citation>
    <scope>NUCLEOTIDE SEQUENCE [LARGE SCALE GENOMIC DNA]</scope>
    <source>
        <strain evidence="1 2">DSM 7358</strain>
    </source>
</reference>
<sequence>MVVPLRPAPLPGPPVAKLRPTALAVDLGSRTVGVWAAHHGTVNDSWSDTAMPVHRGRVVDLDGCTNQLTRLVGRFPQPLPRGGVVVACRPVLASEADQEATRRVLHAVLAPERVIFIDTVRAAAIGSGAAAGSLLVVDIGAELTEVALLTDGRVHTARRTEIGTRDLDRGATVDLISDTVRRHIDDLCAGPDPAESATALARGVLLVGDGAVRPDLATAIAGLLQVRVHRASSPRTAALNGAGLAAMSLLRHH</sequence>
<dbReference type="PATRIC" id="fig|1246995.3.peg.2751"/>
<dbReference type="STRING" id="1246995.AFR_13550"/>
<dbReference type="SUPFAM" id="SSF53067">
    <property type="entry name" value="Actin-like ATPase domain"/>
    <property type="match status" value="1"/>
</dbReference>
<dbReference type="EMBL" id="CP006272">
    <property type="protein sequence ID" value="AGZ40996.1"/>
    <property type="molecule type" value="Genomic_DNA"/>
</dbReference>
<dbReference type="HOGENOM" id="CLU_1096796_0_0_11"/>
<dbReference type="Proteomes" id="UP000017746">
    <property type="component" value="Chromosome"/>
</dbReference>
<dbReference type="RefSeq" id="WP_023361055.1">
    <property type="nucleotide sequence ID" value="NC_022657.1"/>
</dbReference>
<accession>U5VZ85</accession>
<name>U5VZ85_9ACTN</name>
<dbReference type="InterPro" id="IPR043129">
    <property type="entry name" value="ATPase_NBD"/>
</dbReference>
<dbReference type="eggNOG" id="COG1077">
    <property type="taxonomic scope" value="Bacteria"/>
</dbReference>
<dbReference type="Pfam" id="PF06723">
    <property type="entry name" value="MreB_Mbl"/>
    <property type="match status" value="1"/>
</dbReference>
<protein>
    <submittedName>
        <fullName evidence="1">Cell shape determining protein mreb/mrl</fullName>
    </submittedName>
</protein>
<gene>
    <name evidence="1" type="ORF">AFR_13550</name>
</gene>
<evidence type="ECO:0000313" key="1">
    <source>
        <dbReference type="EMBL" id="AGZ40996.1"/>
    </source>
</evidence>
<dbReference type="Gene3D" id="3.30.420.40">
    <property type="match status" value="1"/>
</dbReference>
<dbReference type="InterPro" id="IPR056546">
    <property type="entry name" value="MreB_MamK-like"/>
</dbReference>